<evidence type="ECO:0000256" key="1">
    <source>
        <dbReference type="SAM" id="MobiDB-lite"/>
    </source>
</evidence>
<sequence length="359" mass="39961">MAQAEGSRSYLVYPQREQLIPNKNLRSQKGSNLDMIVLRSSLRESSPNGHWLAPTTPTLVNLYNDEDDFSHHQQQAKKSVMVRVKEKAKKWRQMLVKKRHGDKENSVTPPWGVSLDEADEEDPNYHGAPKYEPEMALDSYEDSASDNQSTTHYPSPSEKSTITQLSTFDREIEMKQANDGHRQPASDHGGNVKVIPAPPETTVITPTNDKTMVKDKYLPQPPVSNGGDNDKTLSEMVSETLAPVYAMISEATQALSFKIQGSGPRYETTAKQVWDKGVSMKEYLMQKLEPREGDKALCEVITGAVSPRNVRHSFADVGIASNRKEPVSSLMAKEEPIPLTDPHSGEGFNDLTLPSSITR</sequence>
<reference evidence="4 5" key="1">
    <citation type="journal article" date="2019" name="Nat. Plants">
        <title>Genome sequencing of Musa balbisiana reveals subgenome evolution and function divergence in polyploid bananas.</title>
        <authorList>
            <person name="Yao X."/>
        </authorList>
    </citation>
    <scope>NUCLEOTIDE SEQUENCE [LARGE SCALE GENOMIC DNA]</scope>
    <source>
        <strain evidence="5">cv. DH-PKW</strain>
        <tissue evidence="4">Leaves</tissue>
    </source>
</reference>
<dbReference type="AlphaFoldDB" id="A0A4S8J5X0"/>
<dbReference type="InterPro" id="IPR057059">
    <property type="entry name" value="LTI65/LTI78_PGEED"/>
</dbReference>
<feature type="domain" description="LTI65/LTI78 PGEED repeat" evidence="2">
    <location>
        <begin position="275"/>
        <end position="305"/>
    </location>
</feature>
<dbReference type="Proteomes" id="UP000317650">
    <property type="component" value="Chromosome 11"/>
</dbReference>
<gene>
    <name evidence="4" type="ORF">C4D60_Mb11t21780</name>
</gene>
<protein>
    <submittedName>
        <fullName evidence="4">Uncharacterized protein</fullName>
    </submittedName>
</protein>
<dbReference type="Pfam" id="PF23399">
    <property type="entry name" value="LTI65_PGEED"/>
    <property type="match status" value="1"/>
</dbReference>
<name>A0A4S8J5X0_MUSBA</name>
<evidence type="ECO:0000313" key="5">
    <source>
        <dbReference type="Proteomes" id="UP000317650"/>
    </source>
</evidence>
<dbReference type="InterPro" id="IPR056605">
    <property type="entry name" value="LTI65_LTI78_N"/>
</dbReference>
<dbReference type="InterPro" id="IPR037491">
    <property type="entry name" value="LTI78/LTI65"/>
</dbReference>
<feature type="domain" description="LTI65/LTI78 N-terminal" evidence="3">
    <location>
        <begin position="74"/>
        <end position="132"/>
    </location>
</feature>
<organism evidence="4 5">
    <name type="scientific">Musa balbisiana</name>
    <name type="common">Banana</name>
    <dbReference type="NCBI Taxonomy" id="52838"/>
    <lineage>
        <taxon>Eukaryota</taxon>
        <taxon>Viridiplantae</taxon>
        <taxon>Streptophyta</taxon>
        <taxon>Embryophyta</taxon>
        <taxon>Tracheophyta</taxon>
        <taxon>Spermatophyta</taxon>
        <taxon>Magnoliopsida</taxon>
        <taxon>Liliopsida</taxon>
        <taxon>Zingiberales</taxon>
        <taxon>Musaceae</taxon>
        <taxon>Musa</taxon>
    </lineage>
</organism>
<feature type="region of interest" description="Disordered" evidence="1">
    <location>
        <begin position="177"/>
        <end position="206"/>
    </location>
</feature>
<evidence type="ECO:0000259" key="3">
    <source>
        <dbReference type="Pfam" id="PF23403"/>
    </source>
</evidence>
<dbReference type="PANTHER" id="PTHR33836:SF7">
    <property type="entry name" value="LOW-TEMPERATURE-INDUCED PROTEIN"/>
    <property type="match status" value="1"/>
</dbReference>
<accession>A0A4S8J5X0</accession>
<evidence type="ECO:0000259" key="2">
    <source>
        <dbReference type="Pfam" id="PF23399"/>
    </source>
</evidence>
<feature type="compositionally biased region" description="Polar residues" evidence="1">
    <location>
        <begin position="145"/>
        <end position="162"/>
    </location>
</feature>
<feature type="compositionally biased region" description="Basic and acidic residues" evidence="1">
    <location>
        <begin position="325"/>
        <end position="336"/>
    </location>
</feature>
<dbReference type="PANTHER" id="PTHR33836">
    <property type="entry name" value="LOW-TEMPERATURE-INDUCED 65 KDA PROTEIN-RELATED"/>
    <property type="match status" value="1"/>
</dbReference>
<feature type="region of interest" description="Disordered" evidence="1">
    <location>
        <begin position="325"/>
        <end position="359"/>
    </location>
</feature>
<feature type="region of interest" description="Disordered" evidence="1">
    <location>
        <begin position="97"/>
        <end position="162"/>
    </location>
</feature>
<evidence type="ECO:0000313" key="4">
    <source>
        <dbReference type="EMBL" id="THU56871.1"/>
    </source>
</evidence>
<keyword evidence="5" id="KW-1185">Reference proteome</keyword>
<proteinExistence type="predicted"/>
<dbReference type="EMBL" id="PYDT01000007">
    <property type="protein sequence ID" value="THU56871.1"/>
    <property type="molecule type" value="Genomic_DNA"/>
</dbReference>
<dbReference type="Pfam" id="PF23403">
    <property type="entry name" value="LTI65_LTI78_N"/>
    <property type="match status" value="1"/>
</dbReference>
<comment type="caution">
    <text evidence="4">The sequence shown here is derived from an EMBL/GenBank/DDBJ whole genome shotgun (WGS) entry which is preliminary data.</text>
</comment>
<dbReference type="GO" id="GO:0009737">
    <property type="term" value="P:response to abscisic acid"/>
    <property type="evidence" value="ECO:0007669"/>
    <property type="project" value="InterPro"/>
</dbReference>